<accession>A0A917VL62</accession>
<comment type="caution">
    <text evidence="3">The sequence shown here is derived from an EMBL/GenBank/DDBJ whole genome shotgun (WGS) entry which is preliminary data.</text>
</comment>
<keyword evidence="4" id="KW-1185">Reference proteome</keyword>
<name>A0A917VL62_9ACTN</name>
<feature type="region of interest" description="Disordered" evidence="1">
    <location>
        <begin position="132"/>
        <end position="165"/>
    </location>
</feature>
<evidence type="ECO:0000313" key="3">
    <source>
        <dbReference type="EMBL" id="GGK92630.1"/>
    </source>
</evidence>
<reference evidence="3" key="1">
    <citation type="journal article" date="2014" name="Int. J. Syst. Evol. Microbiol.">
        <title>Complete genome sequence of Corynebacterium casei LMG S-19264T (=DSM 44701T), isolated from a smear-ripened cheese.</title>
        <authorList>
            <consortium name="US DOE Joint Genome Institute (JGI-PGF)"/>
            <person name="Walter F."/>
            <person name="Albersmeier A."/>
            <person name="Kalinowski J."/>
            <person name="Ruckert C."/>
        </authorList>
    </citation>
    <scope>NUCLEOTIDE SEQUENCE</scope>
    <source>
        <strain evidence="3">JCM 13064</strain>
    </source>
</reference>
<evidence type="ECO:0000256" key="1">
    <source>
        <dbReference type="SAM" id="MobiDB-lite"/>
    </source>
</evidence>
<dbReference type="EMBL" id="BMNT01000020">
    <property type="protein sequence ID" value="GGK92630.1"/>
    <property type="molecule type" value="Genomic_DNA"/>
</dbReference>
<protein>
    <submittedName>
        <fullName evidence="3">Uncharacterized protein</fullName>
    </submittedName>
</protein>
<keyword evidence="2" id="KW-0472">Membrane</keyword>
<keyword evidence="2" id="KW-1133">Transmembrane helix</keyword>
<keyword evidence="2" id="KW-0812">Transmembrane</keyword>
<feature type="transmembrane region" description="Helical" evidence="2">
    <location>
        <begin position="99"/>
        <end position="118"/>
    </location>
</feature>
<feature type="compositionally biased region" description="Basic and acidic residues" evidence="1">
    <location>
        <begin position="132"/>
        <end position="146"/>
    </location>
</feature>
<feature type="compositionally biased region" description="Basic and acidic residues" evidence="1">
    <location>
        <begin position="155"/>
        <end position="165"/>
    </location>
</feature>
<gene>
    <name evidence="3" type="ORF">GCM10007964_38980</name>
</gene>
<dbReference type="Proteomes" id="UP000645217">
    <property type="component" value="Unassembled WGS sequence"/>
</dbReference>
<evidence type="ECO:0000313" key="4">
    <source>
        <dbReference type="Proteomes" id="UP000645217"/>
    </source>
</evidence>
<sequence length="165" mass="18257">MSLTLKKRRVSMVMPMAATRMGRMKTQAMRRADQVRPMAHTAREVAAHRIEDARVWAAPKLDRAAHSVEEQIAPKVSAFLARTAERVDPAPSIRRRGRWSMLALAAGFAACAVGIVLYRNNARQWADTMKDTEADASRWSGERVEETGGGMEGGMRGDEASRGTF</sequence>
<dbReference type="AlphaFoldDB" id="A0A917VL62"/>
<proteinExistence type="predicted"/>
<evidence type="ECO:0000256" key="2">
    <source>
        <dbReference type="SAM" id="Phobius"/>
    </source>
</evidence>
<reference evidence="3" key="2">
    <citation type="submission" date="2020-09" db="EMBL/GenBank/DDBJ databases">
        <authorList>
            <person name="Sun Q."/>
            <person name="Ohkuma M."/>
        </authorList>
    </citation>
    <scope>NUCLEOTIDE SEQUENCE</scope>
    <source>
        <strain evidence="3">JCM 13064</strain>
    </source>
</reference>
<organism evidence="3 4">
    <name type="scientific">Sphaerisporangium melleum</name>
    <dbReference type="NCBI Taxonomy" id="321316"/>
    <lineage>
        <taxon>Bacteria</taxon>
        <taxon>Bacillati</taxon>
        <taxon>Actinomycetota</taxon>
        <taxon>Actinomycetes</taxon>
        <taxon>Streptosporangiales</taxon>
        <taxon>Streptosporangiaceae</taxon>
        <taxon>Sphaerisporangium</taxon>
    </lineage>
</organism>